<dbReference type="GO" id="GO:0003727">
    <property type="term" value="F:single-stranded RNA binding"/>
    <property type="evidence" value="ECO:0007669"/>
    <property type="project" value="TreeGrafter"/>
</dbReference>
<dbReference type="CDD" id="cd06559">
    <property type="entry name" value="Endonuclease_V"/>
    <property type="match status" value="1"/>
</dbReference>
<keyword evidence="4 6" id="KW-0255">Endonuclease</keyword>
<feature type="binding site" evidence="6">
    <location>
        <position position="113"/>
    </location>
    <ligand>
        <name>Mg(2+)</name>
        <dbReference type="ChEBI" id="CHEBI:18420"/>
    </ligand>
</feature>
<comment type="catalytic activity">
    <reaction evidence="6">
        <text>Endonucleolytic cleavage at apurinic or apyrimidinic sites to products with a 5'-phosphate.</text>
        <dbReference type="EC" id="3.1.21.7"/>
    </reaction>
</comment>
<dbReference type="STRING" id="1797197.A2Y75_10690"/>
<keyword evidence="6" id="KW-0227">DNA damage</keyword>
<dbReference type="EMBL" id="MELK01000016">
    <property type="protein sequence ID" value="OFW59305.1"/>
    <property type="molecule type" value="Genomic_DNA"/>
</dbReference>
<gene>
    <name evidence="6" type="primary">nfi</name>
    <name evidence="7" type="ORF">A2Y75_10690</name>
</gene>
<dbReference type="GO" id="GO:0006281">
    <property type="term" value="P:DNA repair"/>
    <property type="evidence" value="ECO:0007669"/>
    <property type="project" value="UniProtKB-UniRule"/>
</dbReference>
<dbReference type="GO" id="GO:0043737">
    <property type="term" value="F:deoxyribonuclease V activity"/>
    <property type="evidence" value="ECO:0007669"/>
    <property type="project" value="UniProtKB-UniRule"/>
</dbReference>
<comment type="cofactor">
    <cofactor evidence="6">
        <name>Mg(2+)</name>
        <dbReference type="ChEBI" id="CHEBI:18420"/>
    </cofactor>
</comment>
<evidence type="ECO:0000256" key="5">
    <source>
        <dbReference type="ARBA" id="ARBA00022801"/>
    </source>
</evidence>
<organism evidence="7 8">
    <name type="scientific">Candidatus Solincola sediminis</name>
    <dbReference type="NCBI Taxonomy" id="1797199"/>
    <lineage>
        <taxon>Bacteria</taxon>
        <taxon>Bacillati</taxon>
        <taxon>Actinomycetota</taxon>
        <taxon>Candidatus Geothermincolia</taxon>
        <taxon>Candidatus Geothermincolales</taxon>
        <taxon>Candidatus Geothermincolaceae</taxon>
        <taxon>Candidatus Solincola</taxon>
    </lineage>
</organism>
<name>A0A1F2WR39_9ACTN</name>
<evidence type="ECO:0000256" key="4">
    <source>
        <dbReference type="ARBA" id="ARBA00022759"/>
    </source>
</evidence>
<dbReference type="NCBIfam" id="NF008629">
    <property type="entry name" value="PRK11617.1"/>
    <property type="match status" value="1"/>
</dbReference>
<comment type="subcellular location">
    <subcellularLocation>
        <location evidence="1 6">Cytoplasm</location>
    </subcellularLocation>
</comment>
<dbReference type="AlphaFoldDB" id="A0A1F2WR39"/>
<evidence type="ECO:0000256" key="3">
    <source>
        <dbReference type="ARBA" id="ARBA00022722"/>
    </source>
</evidence>
<comment type="caution">
    <text evidence="7">The sequence shown here is derived from an EMBL/GenBank/DDBJ whole genome shotgun (WGS) entry which is preliminary data.</text>
</comment>
<keyword evidence="5 6" id="KW-0378">Hydrolase</keyword>
<evidence type="ECO:0000313" key="7">
    <source>
        <dbReference type="EMBL" id="OFW59305.1"/>
    </source>
</evidence>
<dbReference type="GO" id="GO:0000287">
    <property type="term" value="F:magnesium ion binding"/>
    <property type="evidence" value="ECO:0007669"/>
    <property type="project" value="UniProtKB-UniRule"/>
</dbReference>
<dbReference type="InterPro" id="IPR007581">
    <property type="entry name" value="Endonuclease-V"/>
</dbReference>
<evidence type="ECO:0000256" key="2">
    <source>
        <dbReference type="ARBA" id="ARBA00022490"/>
    </source>
</evidence>
<keyword evidence="6" id="KW-0234">DNA repair</keyword>
<dbReference type="Pfam" id="PF04493">
    <property type="entry name" value="Endonuclease_5"/>
    <property type="match status" value="1"/>
</dbReference>
<comment type="similarity">
    <text evidence="6">Belongs to the endonuclease V family.</text>
</comment>
<sequence length="241" mass="26601">MQLSRSHPFDLTVKEAMRLQEELRGQVVDGLSFDPKTIRRVAGTDISYLRELRLALAAVVIMDFPSMEVIEESRHVVEVDFPYVPGLLSFRELPALLPALEALHREPDVIFVDGQGLAHPRGMGIASHLGIITEKPTIGCAKSRLIGEAEEPGSVVGDWSPLLYEGRRIGAVLRTRQSVKPLYVSVGHLIDLETAIDMVLACSKGYRLPEPQRRAHSMADGMKRIVRAGRVNEISGEFVSG</sequence>
<protein>
    <recommendedName>
        <fullName evidence="6">Endonuclease V</fullName>
        <ecNumber evidence="6">3.1.21.7</ecNumber>
    </recommendedName>
    <alternativeName>
        <fullName evidence="6">Deoxyinosine 3'endonuclease</fullName>
    </alternativeName>
    <alternativeName>
        <fullName evidence="6">Deoxyribonuclease V</fullName>
        <shortName evidence="6">DNase V</shortName>
    </alternativeName>
</protein>
<feature type="binding site" evidence="6">
    <location>
        <position position="45"/>
    </location>
    <ligand>
        <name>Mg(2+)</name>
        <dbReference type="ChEBI" id="CHEBI:18420"/>
    </ligand>
</feature>
<dbReference type="GO" id="GO:0005737">
    <property type="term" value="C:cytoplasm"/>
    <property type="evidence" value="ECO:0007669"/>
    <property type="project" value="UniProtKB-SubCell"/>
</dbReference>
<evidence type="ECO:0000256" key="1">
    <source>
        <dbReference type="ARBA" id="ARBA00004496"/>
    </source>
</evidence>
<evidence type="ECO:0000313" key="8">
    <source>
        <dbReference type="Proteomes" id="UP000177876"/>
    </source>
</evidence>
<dbReference type="PANTHER" id="PTHR28511:SF1">
    <property type="entry name" value="ENDONUCLEASE V"/>
    <property type="match status" value="1"/>
</dbReference>
<keyword evidence="6" id="KW-0479">Metal-binding</keyword>
<keyword evidence="3 6" id="KW-0540">Nuclease</keyword>
<keyword evidence="2 6" id="KW-0963">Cytoplasm</keyword>
<feature type="site" description="Interaction with target DNA" evidence="6">
    <location>
        <position position="83"/>
    </location>
</feature>
<comment type="function">
    <text evidence="6">DNA repair enzyme involved in the repair of deaminated bases. Selectively cleaves double-stranded DNA at the second phosphodiester bond 3' to a deoxyinosine leaving behind the intact lesion on the nicked DNA.</text>
</comment>
<proteinExistence type="inferred from homology"/>
<dbReference type="PANTHER" id="PTHR28511">
    <property type="entry name" value="ENDONUCLEASE V"/>
    <property type="match status" value="1"/>
</dbReference>
<reference evidence="7 8" key="1">
    <citation type="journal article" date="2016" name="Nat. Commun.">
        <title>Thousands of microbial genomes shed light on interconnected biogeochemical processes in an aquifer system.</title>
        <authorList>
            <person name="Anantharaman K."/>
            <person name="Brown C.T."/>
            <person name="Hug L.A."/>
            <person name="Sharon I."/>
            <person name="Castelle C.J."/>
            <person name="Probst A.J."/>
            <person name="Thomas B.C."/>
            <person name="Singh A."/>
            <person name="Wilkins M.J."/>
            <person name="Karaoz U."/>
            <person name="Brodie E.L."/>
            <person name="Williams K.H."/>
            <person name="Hubbard S.S."/>
            <person name="Banfield J.F."/>
        </authorList>
    </citation>
    <scope>NUCLEOTIDE SEQUENCE [LARGE SCALE GENOMIC DNA]</scope>
</reference>
<dbReference type="HAMAP" id="MF_00801">
    <property type="entry name" value="Endonuclease_5"/>
    <property type="match status" value="1"/>
</dbReference>
<evidence type="ECO:0000256" key="6">
    <source>
        <dbReference type="HAMAP-Rule" id="MF_00801"/>
    </source>
</evidence>
<dbReference type="Gene3D" id="3.30.2170.10">
    <property type="entry name" value="archaeoglobus fulgidus dsm 4304 superfamily"/>
    <property type="match status" value="1"/>
</dbReference>
<accession>A0A1F2WR39</accession>
<dbReference type="Proteomes" id="UP000177876">
    <property type="component" value="Unassembled WGS sequence"/>
</dbReference>
<keyword evidence="6" id="KW-0460">Magnesium</keyword>
<dbReference type="EC" id="3.1.21.7" evidence="6"/>
<dbReference type="GO" id="GO:0016891">
    <property type="term" value="F:RNA endonuclease activity producing 5'-phosphomonoesters, hydrolytic mechanism"/>
    <property type="evidence" value="ECO:0007669"/>
    <property type="project" value="TreeGrafter"/>
</dbReference>